<gene>
    <name evidence="1" type="ORF">ACPOL_1630</name>
</gene>
<sequence>MAIKVKHPTFDQIVSELRAHKFDVRELPGVANEVFVQKNGVGAILKKSADGKTASLTANPGFLLCGEISRLLDRGNQKFLKTSKLEVPATADHLKAVHNFAEELRERAGSESLYNESLGTVSDVYLYDRVKGREHSTEVAGSGGH</sequence>
<keyword evidence="2" id="KW-1185">Reference proteome</keyword>
<reference evidence="1 2" key="1">
    <citation type="journal article" date="2018" name="Front. Microbiol.">
        <title>Hydrolytic Capabilities as a Key to Environmental Success: Chitinolytic and Cellulolytic Acidobacteria From Acidic Sub-arctic Soils and Boreal Peatlands.</title>
        <authorList>
            <person name="Belova S.E."/>
            <person name="Ravin N.V."/>
            <person name="Pankratov T.A."/>
            <person name="Rakitin A.L."/>
            <person name="Ivanova A.A."/>
            <person name="Beletsky A.V."/>
            <person name="Mardanov A.V."/>
            <person name="Sinninghe Damste J.S."/>
            <person name="Dedysh S.N."/>
        </authorList>
    </citation>
    <scope>NUCLEOTIDE SEQUENCE [LARGE SCALE GENOMIC DNA]</scope>
    <source>
        <strain evidence="1 2">SBC82</strain>
    </source>
</reference>
<evidence type="ECO:0000313" key="2">
    <source>
        <dbReference type="Proteomes" id="UP000253606"/>
    </source>
</evidence>
<dbReference type="AlphaFoldDB" id="A0A2Z5FX55"/>
<name>A0A2Z5FX55_9BACT</name>
<dbReference type="KEGG" id="abas:ACPOL_1630"/>
<dbReference type="RefSeq" id="WP_114206501.1">
    <property type="nucleotide sequence ID" value="NZ_CP030840.1"/>
</dbReference>
<evidence type="ECO:0000313" key="1">
    <source>
        <dbReference type="EMBL" id="AXC10976.1"/>
    </source>
</evidence>
<protein>
    <submittedName>
        <fullName evidence="1">Uncharacterized protein</fullName>
    </submittedName>
</protein>
<dbReference type="Proteomes" id="UP000253606">
    <property type="component" value="Chromosome"/>
</dbReference>
<organism evidence="1 2">
    <name type="scientific">Acidisarcina polymorpha</name>
    <dbReference type="NCBI Taxonomy" id="2211140"/>
    <lineage>
        <taxon>Bacteria</taxon>
        <taxon>Pseudomonadati</taxon>
        <taxon>Acidobacteriota</taxon>
        <taxon>Terriglobia</taxon>
        <taxon>Terriglobales</taxon>
        <taxon>Acidobacteriaceae</taxon>
        <taxon>Acidisarcina</taxon>
    </lineage>
</organism>
<accession>A0A2Z5FX55</accession>
<dbReference type="EMBL" id="CP030840">
    <property type="protein sequence ID" value="AXC10976.1"/>
    <property type="molecule type" value="Genomic_DNA"/>
</dbReference>
<proteinExistence type="predicted"/>
<dbReference type="OrthoDB" id="128865at2"/>